<protein>
    <submittedName>
        <fullName evidence="2">Uncharacterized protein</fullName>
    </submittedName>
</protein>
<reference evidence="2 3" key="1">
    <citation type="submission" date="2017-10" db="EMBL/GenBank/DDBJ databases">
        <title>Extensive intraspecific genome diversity in a model arbuscular mycorrhizal fungus.</title>
        <authorList>
            <person name="Chen E.C.H."/>
            <person name="Morin E."/>
            <person name="Baudet D."/>
            <person name="Noel J."/>
            <person name="Ndikumana S."/>
            <person name="Charron P."/>
            <person name="St-Onge C."/>
            <person name="Giorgi J."/>
            <person name="Grigoriev I.V."/>
            <person name="Roux C."/>
            <person name="Martin F.M."/>
            <person name="Corradi N."/>
        </authorList>
    </citation>
    <scope>NUCLEOTIDE SEQUENCE [LARGE SCALE GENOMIC DNA]</scope>
    <source>
        <strain evidence="2 3">A1</strain>
    </source>
</reference>
<organism evidence="2 3">
    <name type="scientific">Rhizophagus irregularis</name>
    <dbReference type="NCBI Taxonomy" id="588596"/>
    <lineage>
        <taxon>Eukaryota</taxon>
        <taxon>Fungi</taxon>
        <taxon>Fungi incertae sedis</taxon>
        <taxon>Mucoromycota</taxon>
        <taxon>Glomeromycotina</taxon>
        <taxon>Glomeromycetes</taxon>
        <taxon>Glomerales</taxon>
        <taxon>Glomeraceae</taxon>
        <taxon>Rhizophagus</taxon>
    </lineage>
</organism>
<proteinExistence type="predicted"/>
<gene>
    <name evidence="2" type="ORF">RhiirA1_530697</name>
</gene>
<dbReference type="EMBL" id="LLXH01000100">
    <property type="protein sequence ID" value="PKC73071.1"/>
    <property type="molecule type" value="Genomic_DNA"/>
</dbReference>
<dbReference type="VEuPathDB" id="FungiDB:RhiirA1_530697"/>
<feature type="signal peptide" evidence="1">
    <location>
        <begin position="1"/>
        <end position="21"/>
    </location>
</feature>
<evidence type="ECO:0000313" key="3">
    <source>
        <dbReference type="Proteomes" id="UP000232688"/>
    </source>
</evidence>
<keyword evidence="1" id="KW-0732">Signal</keyword>
<comment type="caution">
    <text evidence="2">The sequence shown here is derived from an EMBL/GenBank/DDBJ whole genome shotgun (WGS) entry which is preliminary data.</text>
</comment>
<evidence type="ECO:0000313" key="2">
    <source>
        <dbReference type="EMBL" id="PKC73071.1"/>
    </source>
</evidence>
<feature type="chain" id="PRO_5014800020" evidence="1">
    <location>
        <begin position="22"/>
        <end position="143"/>
    </location>
</feature>
<dbReference type="Proteomes" id="UP000232688">
    <property type="component" value="Unassembled WGS sequence"/>
</dbReference>
<dbReference type="AlphaFoldDB" id="A0A2N0SBZ4"/>
<reference evidence="2 3" key="2">
    <citation type="submission" date="2017-10" db="EMBL/GenBank/DDBJ databases">
        <title>Genome analyses suggest a sexual origin of heterokaryosis in a supposedly ancient asexual fungus.</title>
        <authorList>
            <person name="Corradi N."/>
            <person name="Sedzielewska K."/>
            <person name="Noel J."/>
            <person name="Charron P."/>
            <person name="Farinelli L."/>
            <person name="Marton T."/>
            <person name="Kruger M."/>
            <person name="Pelin A."/>
            <person name="Brachmann A."/>
            <person name="Corradi N."/>
        </authorList>
    </citation>
    <scope>NUCLEOTIDE SEQUENCE [LARGE SCALE GENOMIC DNA]</scope>
    <source>
        <strain evidence="2 3">A1</strain>
    </source>
</reference>
<sequence>MIPYMALKLSVCILTVAFSGAENRVKKIAASSSSTLVDKGQKDKLALSDANVSLMTNDALSESCMEESFIPVDELITLCAIDPSVLYVIDLILYVVSSVQKLLFKLIIFNPSINPNIVRLQFNNGRYRPMRNSLLRSFLVTNY</sequence>
<dbReference type="VEuPathDB" id="FungiDB:FUN_012027"/>
<accession>A0A2N0SBZ4</accession>
<evidence type="ECO:0000256" key="1">
    <source>
        <dbReference type="SAM" id="SignalP"/>
    </source>
</evidence>
<name>A0A2N0SBZ4_9GLOM</name>